<dbReference type="OrthoDB" id="4215820at2759"/>
<dbReference type="Gene3D" id="3.40.50.1110">
    <property type="entry name" value="SGNH hydrolase"/>
    <property type="match status" value="1"/>
</dbReference>
<dbReference type="GO" id="GO:0004622">
    <property type="term" value="F:phosphatidylcholine lysophospholipase activity"/>
    <property type="evidence" value="ECO:0007669"/>
    <property type="project" value="TreeGrafter"/>
</dbReference>
<keyword evidence="2" id="KW-1133">Transmembrane helix</keyword>
<proteinExistence type="predicted"/>
<dbReference type="SUPFAM" id="SSF52266">
    <property type="entry name" value="SGNH hydrolase"/>
    <property type="match status" value="1"/>
</dbReference>
<evidence type="ECO:0000313" key="5">
    <source>
        <dbReference type="Proteomes" id="UP000001294"/>
    </source>
</evidence>
<keyword evidence="1" id="KW-0732">Signal</keyword>
<dbReference type="CDD" id="cd01833">
    <property type="entry name" value="XynB_like"/>
    <property type="match status" value="1"/>
</dbReference>
<dbReference type="Proteomes" id="UP000001294">
    <property type="component" value="Unassembled WGS sequence"/>
</dbReference>
<accession>B6Q1T4</accession>
<dbReference type="PANTHER" id="PTHR30383">
    <property type="entry name" value="THIOESTERASE 1/PROTEASE 1/LYSOPHOSPHOLIPASE L1"/>
    <property type="match status" value="1"/>
</dbReference>
<evidence type="ECO:0000256" key="2">
    <source>
        <dbReference type="SAM" id="Phobius"/>
    </source>
</evidence>
<protein>
    <submittedName>
        <fullName evidence="4">Esterase, putative</fullName>
    </submittedName>
</protein>
<dbReference type="AlphaFoldDB" id="B6Q1T4"/>
<gene>
    <name evidence="4" type="ORF">PMAA_037230</name>
</gene>
<dbReference type="PhylomeDB" id="B6Q1T4"/>
<dbReference type="VEuPathDB" id="FungiDB:PMAA_037230"/>
<feature type="domain" description="SGNH hydrolase-type esterase" evidence="3">
    <location>
        <begin position="68"/>
        <end position="241"/>
    </location>
</feature>
<dbReference type="InterPro" id="IPR036514">
    <property type="entry name" value="SGNH_hydro_sf"/>
</dbReference>
<dbReference type="Pfam" id="PF13517">
    <property type="entry name" value="FG-GAP_3"/>
    <property type="match status" value="2"/>
</dbReference>
<dbReference type="STRING" id="441960.B6Q1T4"/>
<dbReference type="HOGENOM" id="CLU_005594_0_0_1"/>
<dbReference type="InterPro" id="IPR013830">
    <property type="entry name" value="SGNH_hydro"/>
</dbReference>
<dbReference type="SUPFAM" id="SSF69318">
    <property type="entry name" value="Integrin alpha N-terminal domain"/>
    <property type="match status" value="2"/>
</dbReference>
<dbReference type="PANTHER" id="PTHR30383:SF31">
    <property type="entry name" value="SGNH HYDROLASE-TYPE ESTERASE DOMAIN-CONTAINING PROTEIN-RELATED"/>
    <property type="match status" value="1"/>
</dbReference>
<keyword evidence="2" id="KW-0472">Membrane</keyword>
<reference evidence="5" key="1">
    <citation type="journal article" date="2015" name="Genome Announc.">
        <title>Genome sequence of the AIDS-associated pathogen Penicillium marneffei (ATCC18224) and its near taxonomic relative Talaromyces stipitatus (ATCC10500).</title>
        <authorList>
            <person name="Nierman W.C."/>
            <person name="Fedorova-Abrams N.D."/>
            <person name="Andrianopoulos A."/>
        </authorList>
    </citation>
    <scope>NUCLEOTIDE SEQUENCE [LARGE SCALE GENOMIC DNA]</scope>
    <source>
        <strain evidence="5">ATCC 18224 / CBS 334.59 / QM 7333</strain>
    </source>
</reference>
<organism evidence="4 5">
    <name type="scientific">Talaromyces marneffei (strain ATCC 18224 / CBS 334.59 / QM 7333)</name>
    <name type="common">Penicillium marneffei</name>
    <dbReference type="NCBI Taxonomy" id="441960"/>
    <lineage>
        <taxon>Eukaryota</taxon>
        <taxon>Fungi</taxon>
        <taxon>Dikarya</taxon>
        <taxon>Ascomycota</taxon>
        <taxon>Pezizomycotina</taxon>
        <taxon>Eurotiomycetes</taxon>
        <taxon>Eurotiomycetidae</taxon>
        <taxon>Eurotiales</taxon>
        <taxon>Trichocomaceae</taxon>
        <taxon>Talaromyces</taxon>
        <taxon>Talaromyces sect. Talaromyces</taxon>
    </lineage>
</organism>
<evidence type="ECO:0000256" key="1">
    <source>
        <dbReference type="ARBA" id="ARBA00022729"/>
    </source>
</evidence>
<name>B6Q1T4_TALMQ</name>
<dbReference type="InterPro" id="IPR013517">
    <property type="entry name" value="FG-GAP"/>
</dbReference>
<keyword evidence="5" id="KW-1185">Reference proteome</keyword>
<sequence length="889" mass="96564">MTIDVFSSNRRYCELEMILIIANLLLLACSAFPVNEASSPLFTTTDGNDDSLLAPRDTEYFTLRVMPLGASITQGYLSSDNNGYRKVLREQLRYSGWPVNMVGGLAGGTMLDNNHEGHGGYRIDQVTAVVENNISEMPNLILLNVGTNDALQDYNTDSAGERLDSLLTFLYGAIPNTTIVLSTLLPNTIQPDLVANINDQYHDVYDKREAAGYRIILADMYTFLTTDDLQDGIHPTDYGYEKMASVCWAAIQTAQDSGYLSAPIDTGFSDFPNNTCQKTYDSSMDDYAQTQEESGTDDGKYVHTSQDMGRLLDIASVAGNIYQGVNLAQLVNVDGGYRENALDELVWTHDGDGTYMFLNENSGVFGSSVKLDVKISCLAKGVRWGDVNNDGLDDFICIGADGAMYVAINQGATNNVPTFEDIGQVMAAPGGNMTQTNVRLGDIDGDGRIDYCLIAENGDIHCWRNGGQGDAPTSSYGGYWQDLGTVFMGKGLGDINGVRLVDINGDFRSDWLWVDDTGKVTTYINNRGTGKGSLVPDWVSVGVTHAGMGVAGARDRVKFGNVYAGNGADYLYVDSVVESASNASIYDNYAHVWKNTGYGGTALKGDGDYYCDMRGTGMDDYVWVSPDGVGYLYGNTLNPPNWDPAGVEIFDAGVERKALHLADFDGDGKCDLWLVDRATGAAEVWINNWNSSAMSWNKRGVVTGEATCTQSWGVGLYDIGLRFHDINGDQRADYLCMEPNGRTTGALNLGENAFEDVGQIKHSEGYDRANHKWADVNGDGLVDFLWVDKFSGDASVWQNAGQMPNGTLIDGSSFHWTPLGAAYEGEDRGANIHFPNLGGLGRADYHQVIPRTNVVKAYTWYNVCPGGGISALDDESASIDPQLPAYSSS</sequence>
<keyword evidence="2" id="KW-0812">Transmembrane</keyword>
<evidence type="ECO:0000259" key="3">
    <source>
        <dbReference type="Pfam" id="PF13472"/>
    </source>
</evidence>
<feature type="transmembrane region" description="Helical" evidence="2">
    <location>
        <begin position="12"/>
        <end position="34"/>
    </location>
</feature>
<dbReference type="EMBL" id="DS995899">
    <property type="protein sequence ID" value="EEA28937.1"/>
    <property type="molecule type" value="Genomic_DNA"/>
</dbReference>
<evidence type="ECO:0000313" key="4">
    <source>
        <dbReference type="EMBL" id="EEA28937.1"/>
    </source>
</evidence>
<dbReference type="Pfam" id="PF13472">
    <property type="entry name" value="Lipase_GDSL_2"/>
    <property type="match status" value="1"/>
</dbReference>
<dbReference type="InterPro" id="IPR051532">
    <property type="entry name" value="Ester_Hydrolysis_Enzymes"/>
</dbReference>
<dbReference type="InterPro" id="IPR028994">
    <property type="entry name" value="Integrin_alpha_N"/>
</dbReference>